<keyword evidence="3" id="KW-1185">Reference proteome</keyword>
<reference evidence="2" key="1">
    <citation type="submission" date="2022-01" db="EMBL/GenBank/DDBJ databases">
        <authorList>
            <person name="Braso-Vives M."/>
        </authorList>
    </citation>
    <scope>NUCLEOTIDE SEQUENCE</scope>
</reference>
<feature type="region of interest" description="Disordered" evidence="1">
    <location>
        <begin position="479"/>
        <end position="566"/>
    </location>
</feature>
<dbReference type="Proteomes" id="UP000838412">
    <property type="component" value="Chromosome 3"/>
</dbReference>
<dbReference type="AlphaFoldDB" id="A0A8K0ES54"/>
<evidence type="ECO:0000256" key="1">
    <source>
        <dbReference type="SAM" id="MobiDB-lite"/>
    </source>
</evidence>
<dbReference type="PANTHER" id="PTHR28642:SF1">
    <property type="entry name" value="MEIOSIS 1 ARREST PROTEIN"/>
    <property type="match status" value="1"/>
</dbReference>
<organism evidence="2 3">
    <name type="scientific">Branchiostoma lanceolatum</name>
    <name type="common">Common lancelet</name>
    <name type="synonym">Amphioxus lanceolatum</name>
    <dbReference type="NCBI Taxonomy" id="7740"/>
    <lineage>
        <taxon>Eukaryota</taxon>
        <taxon>Metazoa</taxon>
        <taxon>Chordata</taxon>
        <taxon>Cephalochordata</taxon>
        <taxon>Leptocardii</taxon>
        <taxon>Amphioxiformes</taxon>
        <taxon>Branchiostomatidae</taxon>
        <taxon>Branchiostoma</taxon>
    </lineage>
</organism>
<protein>
    <submittedName>
        <fullName evidence="2">M1AP protein</fullName>
    </submittedName>
</protein>
<dbReference type="EMBL" id="OV696688">
    <property type="protein sequence ID" value="CAH1258997.1"/>
    <property type="molecule type" value="Genomic_DNA"/>
</dbReference>
<sequence>MGRLIPPESVGAIDVITHNASRPVKHGGCLQTIISSCGDSEVKFEAHVVLVDFSPPFGSDTCCQVQQALQNILALAANITGPPRIPFFGLFAIGTYPEALLPLQAVRGNLSKIHSALQELRSFQREGLVGGKTAGCLGQGLQDAMAQFKRQQHLYKQLELMVVTCRPSNIVNKEVERACSVLDTDVLKKVQVVCMSQPEDLGASDLYLMEDSPSNTAASGGEGGLNCGMVDVVHLDNDGVSLHQFLKGWLGDSGTDREHLHITLPGMAGIGALTLKCDLNERILDPTHLLQPLNFALAPDTKGSTSTAQSRTTGSAAPVYKLTAVKLVNTANICESVVYGMPLVVSATSCWKLDWEELESNQTNFHALCHLMQEKSLAVLATRDPPPGQYQQKPPRPSPRAHFLLLPSQSTSLLIKSVAVGELLLPCDFISPSEAPAQEAMDTLESSIAQLEVEDMFNPLLVKSGLYSCLTPQVRQATAATSGQQGKRRFQYSTTSQVPQSSMSTYARHAPQQMRGAQTNQASTNQKGAPYKRPENNQRGRFCPPKAKKSRVFDQDDMFPDFTPDF</sequence>
<gene>
    <name evidence="2" type="primary">M1AP</name>
    <name evidence="2" type="ORF">BLAG_LOCUS16394</name>
</gene>
<dbReference type="PANTHER" id="PTHR28642">
    <property type="entry name" value="MEIOSIS 1 ARREST PROTEIN"/>
    <property type="match status" value="1"/>
</dbReference>
<evidence type="ECO:0000313" key="3">
    <source>
        <dbReference type="Proteomes" id="UP000838412"/>
    </source>
</evidence>
<evidence type="ECO:0000313" key="2">
    <source>
        <dbReference type="EMBL" id="CAH1258997.1"/>
    </source>
</evidence>
<dbReference type="GO" id="GO:0051308">
    <property type="term" value="P:male meiosis chromosome separation"/>
    <property type="evidence" value="ECO:0007669"/>
    <property type="project" value="TreeGrafter"/>
</dbReference>
<dbReference type="OrthoDB" id="6433824at2759"/>
<name>A0A8K0ES54_BRALA</name>
<feature type="compositionally biased region" description="Polar residues" evidence="1">
    <location>
        <begin position="515"/>
        <end position="527"/>
    </location>
</feature>
<dbReference type="InterPro" id="IPR033587">
    <property type="entry name" value="M1AP"/>
</dbReference>
<dbReference type="GO" id="GO:0007127">
    <property type="term" value="P:meiosis I"/>
    <property type="evidence" value="ECO:0007669"/>
    <property type="project" value="InterPro"/>
</dbReference>
<dbReference type="GO" id="GO:0007283">
    <property type="term" value="P:spermatogenesis"/>
    <property type="evidence" value="ECO:0007669"/>
    <property type="project" value="InterPro"/>
</dbReference>
<proteinExistence type="predicted"/>
<feature type="compositionally biased region" description="Polar residues" evidence="1">
    <location>
        <begin position="479"/>
        <end position="505"/>
    </location>
</feature>
<accession>A0A8K0ES54</accession>